<dbReference type="EMBL" id="JABFOR010000017">
    <property type="protein sequence ID" value="NOJ71803.1"/>
    <property type="molecule type" value="Genomic_DNA"/>
</dbReference>
<evidence type="ECO:0000256" key="1">
    <source>
        <dbReference type="SAM" id="Phobius"/>
    </source>
</evidence>
<keyword evidence="1" id="KW-0812">Transmembrane</keyword>
<name>A0AAP7A2Q7_PAEAL</name>
<comment type="caution">
    <text evidence="2">The sequence shown here is derived from an EMBL/GenBank/DDBJ whole genome shotgun (WGS) entry which is preliminary data.</text>
</comment>
<gene>
    <name evidence="2" type="ORF">HMI46_14700</name>
</gene>
<reference evidence="2 3" key="1">
    <citation type="submission" date="2020-05" db="EMBL/GenBank/DDBJ databases">
        <title>Whole genome sequencing and identification of novel metabolites from Paenibacillus alvei strain JR949.</title>
        <authorList>
            <person name="Rajendhran J."/>
            <person name="Sree Pranav P."/>
            <person name="Mahalakshmi B."/>
            <person name="Karthikeyan R."/>
        </authorList>
    </citation>
    <scope>NUCLEOTIDE SEQUENCE [LARGE SCALE GENOMIC DNA]</scope>
    <source>
        <strain evidence="2 3">JR949</strain>
    </source>
</reference>
<proteinExistence type="predicted"/>
<sequence>MGFTRRKPTVRIWFTAVILIVLAVLMMILTTNKKVALPDNWLFTVDGYAVTDEEYLFYINEQRAVTVNYFYRTYGVQVDEGFWTRQYGENQETPSEYAKKAAMTALLRAKQEQIIADERDIAPYRSFDELKSDMEDENAKRAEMENTGDTYYGLPELDLYQYMQYVSGARWPDLVETQVEKTKMSDAELQVEYASRSAEYVRTADELTAMFATTGQEMEEKVLNRLDISKEDTESLNFWESLAAASVGETVIGKYMGEDVIATLMTKPEITKLTLKELKDSIIYGRAESDLRTLIATRADKAKITYNGNQFDELTVN</sequence>
<feature type="transmembrane region" description="Helical" evidence="1">
    <location>
        <begin position="12"/>
        <end position="30"/>
    </location>
</feature>
<organism evidence="2 3">
    <name type="scientific">Paenibacillus alvei</name>
    <name type="common">Bacillus alvei</name>
    <dbReference type="NCBI Taxonomy" id="44250"/>
    <lineage>
        <taxon>Bacteria</taxon>
        <taxon>Bacillati</taxon>
        <taxon>Bacillota</taxon>
        <taxon>Bacilli</taxon>
        <taxon>Bacillales</taxon>
        <taxon>Paenibacillaceae</taxon>
        <taxon>Paenibacillus</taxon>
    </lineage>
</organism>
<keyword evidence="1" id="KW-1133">Transmembrane helix</keyword>
<dbReference type="AlphaFoldDB" id="A0AAP7A2Q7"/>
<accession>A0AAP7A2Q7</accession>
<dbReference type="RefSeq" id="WP_171417284.1">
    <property type="nucleotide sequence ID" value="NZ_JABFOR010000017.1"/>
</dbReference>
<dbReference type="Proteomes" id="UP000552038">
    <property type="component" value="Unassembled WGS sequence"/>
</dbReference>
<evidence type="ECO:0000313" key="2">
    <source>
        <dbReference type="EMBL" id="NOJ71803.1"/>
    </source>
</evidence>
<keyword evidence="1" id="KW-0472">Membrane</keyword>
<evidence type="ECO:0008006" key="4">
    <source>
        <dbReference type="Google" id="ProtNLM"/>
    </source>
</evidence>
<evidence type="ECO:0000313" key="3">
    <source>
        <dbReference type="Proteomes" id="UP000552038"/>
    </source>
</evidence>
<protein>
    <recommendedName>
        <fullName evidence="4">PpiC-type peptidyl-prolyl cis-trans isomerase</fullName>
    </recommendedName>
</protein>